<evidence type="ECO:0000256" key="2">
    <source>
        <dbReference type="ARBA" id="ARBA00022723"/>
    </source>
</evidence>
<dbReference type="SUPFAM" id="SSF49503">
    <property type="entry name" value="Cupredoxins"/>
    <property type="match status" value="3"/>
</dbReference>
<dbReference type="InterPro" id="IPR011707">
    <property type="entry name" value="Cu-oxidase-like_N"/>
</dbReference>
<evidence type="ECO:0000259" key="8">
    <source>
        <dbReference type="Pfam" id="PF00394"/>
    </source>
</evidence>
<dbReference type="PROSITE" id="PS00080">
    <property type="entry name" value="MULTICOPPER_OXIDASE2"/>
    <property type="match status" value="1"/>
</dbReference>
<dbReference type="GO" id="GO:0005507">
    <property type="term" value="F:copper ion binding"/>
    <property type="evidence" value="ECO:0007669"/>
    <property type="project" value="InterPro"/>
</dbReference>
<organism evidence="11 12">
    <name type="scientific">Aspergillus versicolor CBS 583.65</name>
    <dbReference type="NCBI Taxonomy" id="1036611"/>
    <lineage>
        <taxon>Eukaryota</taxon>
        <taxon>Fungi</taxon>
        <taxon>Dikarya</taxon>
        <taxon>Ascomycota</taxon>
        <taxon>Pezizomycotina</taxon>
        <taxon>Eurotiomycetes</taxon>
        <taxon>Eurotiomycetidae</taxon>
        <taxon>Eurotiales</taxon>
        <taxon>Aspergillaceae</taxon>
        <taxon>Aspergillus</taxon>
        <taxon>Aspergillus subgen. Nidulantes</taxon>
    </lineage>
</organism>
<evidence type="ECO:0000256" key="7">
    <source>
        <dbReference type="SAM" id="SignalP"/>
    </source>
</evidence>
<keyword evidence="4" id="KW-0560">Oxidoreductase</keyword>
<dbReference type="InterPro" id="IPR045087">
    <property type="entry name" value="Cu-oxidase_fam"/>
</dbReference>
<dbReference type="Pfam" id="PF07732">
    <property type="entry name" value="Cu-oxidase_3"/>
    <property type="match status" value="1"/>
</dbReference>
<feature type="domain" description="Plastocyanin-like" evidence="10">
    <location>
        <begin position="44"/>
        <end position="158"/>
    </location>
</feature>
<dbReference type="InterPro" id="IPR002355">
    <property type="entry name" value="Cu_oxidase_Cu_BS"/>
</dbReference>
<dbReference type="EMBL" id="KV878130">
    <property type="protein sequence ID" value="OJJ03419.1"/>
    <property type="molecule type" value="Genomic_DNA"/>
</dbReference>
<evidence type="ECO:0000256" key="3">
    <source>
        <dbReference type="ARBA" id="ARBA00022729"/>
    </source>
</evidence>
<dbReference type="AlphaFoldDB" id="A0A1L9PPG2"/>
<evidence type="ECO:0000313" key="12">
    <source>
        <dbReference type="Proteomes" id="UP000184073"/>
    </source>
</evidence>
<feature type="domain" description="Plastocyanin-like" evidence="9">
    <location>
        <begin position="474"/>
        <end position="590"/>
    </location>
</feature>
<dbReference type="InterPro" id="IPR033138">
    <property type="entry name" value="Cu_oxidase_CS"/>
</dbReference>
<feature type="chain" id="PRO_5012928216" evidence="7">
    <location>
        <begin position="23"/>
        <end position="609"/>
    </location>
</feature>
<keyword evidence="12" id="KW-1185">Reference proteome</keyword>
<dbReference type="CDD" id="cd13850">
    <property type="entry name" value="CuRO_1_Abr2_like"/>
    <property type="match status" value="1"/>
</dbReference>
<dbReference type="GeneID" id="63733126"/>
<evidence type="ECO:0000256" key="5">
    <source>
        <dbReference type="ARBA" id="ARBA00023008"/>
    </source>
</evidence>
<evidence type="ECO:0000256" key="6">
    <source>
        <dbReference type="ARBA" id="ARBA00023180"/>
    </source>
</evidence>
<evidence type="ECO:0000256" key="4">
    <source>
        <dbReference type="ARBA" id="ARBA00023002"/>
    </source>
</evidence>
<dbReference type="InterPro" id="IPR008972">
    <property type="entry name" value="Cupredoxin"/>
</dbReference>
<dbReference type="PANTHER" id="PTHR11709">
    <property type="entry name" value="MULTI-COPPER OXIDASE"/>
    <property type="match status" value="1"/>
</dbReference>
<reference evidence="12" key="1">
    <citation type="journal article" date="2017" name="Genome Biol.">
        <title>Comparative genomics reveals high biological diversity and specific adaptations in the industrially and medically important fungal genus Aspergillus.</title>
        <authorList>
            <person name="de Vries R.P."/>
            <person name="Riley R."/>
            <person name="Wiebenga A."/>
            <person name="Aguilar-Osorio G."/>
            <person name="Amillis S."/>
            <person name="Uchima C.A."/>
            <person name="Anderluh G."/>
            <person name="Asadollahi M."/>
            <person name="Askin M."/>
            <person name="Barry K."/>
            <person name="Battaglia E."/>
            <person name="Bayram O."/>
            <person name="Benocci T."/>
            <person name="Braus-Stromeyer S.A."/>
            <person name="Caldana C."/>
            <person name="Canovas D."/>
            <person name="Cerqueira G.C."/>
            <person name="Chen F."/>
            <person name="Chen W."/>
            <person name="Choi C."/>
            <person name="Clum A."/>
            <person name="Dos Santos R.A."/>
            <person name="Damasio A.R."/>
            <person name="Diallinas G."/>
            <person name="Emri T."/>
            <person name="Fekete E."/>
            <person name="Flipphi M."/>
            <person name="Freyberg S."/>
            <person name="Gallo A."/>
            <person name="Gournas C."/>
            <person name="Habgood R."/>
            <person name="Hainaut M."/>
            <person name="Harispe M.L."/>
            <person name="Henrissat B."/>
            <person name="Hilden K.S."/>
            <person name="Hope R."/>
            <person name="Hossain A."/>
            <person name="Karabika E."/>
            <person name="Karaffa L."/>
            <person name="Karanyi Z."/>
            <person name="Krasevec N."/>
            <person name="Kuo A."/>
            <person name="Kusch H."/>
            <person name="LaButti K."/>
            <person name="Lagendijk E.L."/>
            <person name="Lapidus A."/>
            <person name="Levasseur A."/>
            <person name="Lindquist E."/>
            <person name="Lipzen A."/>
            <person name="Logrieco A.F."/>
            <person name="MacCabe A."/>
            <person name="Maekelae M.R."/>
            <person name="Malavazi I."/>
            <person name="Melin P."/>
            <person name="Meyer V."/>
            <person name="Mielnichuk N."/>
            <person name="Miskei M."/>
            <person name="Molnar A.P."/>
            <person name="Mule G."/>
            <person name="Ngan C.Y."/>
            <person name="Orejas M."/>
            <person name="Orosz E."/>
            <person name="Ouedraogo J.P."/>
            <person name="Overkamp K.M."/>
            <person name="Park H.-S."/>
            <person name="Perrone G."/>
            <person name="Piumi F."/>
            <person name="Punt P.J."/>
            <person name="Ram A.F."/>
            <person name="Ramon A."/>
            <person name="Rauscher S."/>
            <person name="Record E."/>
            <person name="Riano-Pachon D.M."/>
            <person name="Robert V."/>
            <person name="Roehrig J."/>
            <person name="Ruller R."/>
            <person name="Salamov A."/>
            <person name="Salih N.S."/>
            <person name="Samson R.A."/>
            <person name="Sandor E."/>
            <person name="Sanguinetti M."/>
            <person name="Schuetze T."/>
            <person name="Sepcic K."/>
            <person name="Shelest E."/>
            <person name="Sherlock G."/>
            <person name="Sophianopoulou V."/>
            <person name="Squina F.M."/>
            <person name="Sun H."/>
            <person name="Susca A."/>
            <person name="Todd R.B."/>
            <person name="Tsang A."/>
            <person name="Unkles S.E."/>
            <person name="van de Wiele N."/>
            <person name="van Rossen-Uffink D."/>
            <person name="Oliveira J.V."/>
            <person name="Vesth T.C."/>
            <person name="Visser J."/>
            <person name="Yu J.-H."/>
            <person name="Zhou M."/>
            <person name="Andersen M.R."/>
            <person name="Archer D.B."/>
            <person name="Baker S.E."/>
            <person name="Benoit I."/>
            <person name="Brakhage A.A."/>
            <person name="Braus G.H."/>
            <person name="Fischer R."/>
            <person name="Frisvad J.C."/>
            <person name="Goldman G.H."/>
            <person name="Houbraken J."/>
            <person name="Oakley B."/>
            <person name="Pocsi I."/>
            <person name="Scazzocchio C."/>
            <person name="Seiboth B."/>
            <person name="vanKuyk P.A."/>
            <person name="Wortman J."/>
            <person name="Dyer P.S."/>
            <person name="Grigoriev I.V."/>
        </authorList>
    </citation>
    <scope>NUCLEOTIDE SEQUENCE [LARGE SCALE GENOMIC DNA]</scope>
    <source>
        <strain evidence="12">CBS 583.65</strain>
    </source>
</reference>
<keyword evidence="2" id="KW-0479">Metal-binding</keyword>
<protein>
    <submittedName>
        <fullName evidence="11">Uncharacterized protein</fullName>
    </submittedName>
</protein>
<comment type="similarity">
    <text evidence="1">Belongs to the multicopper oxidase family.</text>
</comment>
<sequence>MALLTYFIVILELFGLPGLVQATDTWLCPEIVTPTIPVKFNLELTEGEVSPDGYQRKGILMNGQFPGPKLQLCQGDEVEFQVWNQLPYPVTVHFHGIEQKNTPWSDGVPGISQKGISPGGNFTYKWVATEYGSYFYHSHERGHLEDGLYGPIHIYPKDSVERPFAQITDDPVELRAMRIAERNTKPLVLSDWRHLTSEQIWESEEVTGLDAYCVNSLLINGKGSVSCLSPTVLDEVMSAEQKQVLNGTHLSDTGCIPPTVPLAQGPFSHNFSAAHNNMFMGCKPSDGERETLHVDPTLQYSSWDLISAAGVTSLTFSIDQHPMYVYAVDGRYIVPLLVEAINLPPGRRFSVLVKLDKPPRDYTVRSVISGFNQIMNTTATMSYTTARGLQSEPSTPYIDIAGRNATPGTIFMDERRIIPFPVEVPAQKADQTFVLHIDRYNSSYQWTLGNNSFPLALEESAPLLFFPDSEVAHSDLSIRTRNGTWVDLIFYVKSPVQPEHPIHKHSNKFFRIGSGQGEWNYSSVAEAIQYMPQNFNLQNPPLFDTTTTTPALYGPSWMAVRYHVVNPGAFVIHCHMQVHASGGMSLAMMDGVDAWPHIPIQYQISQPTS</sequence>
<evidence type="ECO:0000313" key="11">
    <source>
        <dbReference type="EMBL" id="OJJ03419.1"/>
    </source>
</evidence>
<dbReference type="PROSITE" id="PS00079">
    <property type="entry name" value="MULTICOPPER_OXIDASE1"/>
    <property type="match status" value="2"/>
</dbReference>
<dbReference type="VEuPathDB" id="FungiDB:ASPVEDRAFT_84866"/>
<evidence type="ECO:0000259" key="9">
    <source>
        <dbReference type="Pfam" id="PF07731"/>
    </source>
</evidence>
<dbReference type="CDD" id="cd13876">
    <property type="entry name" value="CuRO_2_Abr2_like"/>
    <property type="match status" value="1"/>
</dbReference>
<keyword evidence="6" id="KW-0325">Glycoprotein</keyword>
<dbReference type="Proteomes" id="UP000184073">
    <property type="component" value="Unassembled WGS sequence"/>
</dbReference>
<accession>A0A1L9PPG2</accession>
<evidence type="ECO:0000256" key="1">
    <source>
        <dbReference type="ARBA" id="ARBA00010609"/>
    </source>
</evidence>
<keyword evidence="5" id="KW-0186">Copper</keyword>
<dbReference type="PANTHER" id="PTHR11709:SF488">
    <property type="entry name" value="LACCASE-RELATED"/>
    <property type="match status" value="1"/>
</dbReference>
<gene>
    <name evidence="11" type="ORF">ASPVEDRAFT_84866</name>
</gene>
<feature type="signal peptide" evidence="7">
    <location>
        <begin position="1"/>
        <end position="22"/>
    </location>
</feature>
<name>A0A1L9PPG2_ASPVE</name>
<dbReference type="Pfam" id="PF07731">
    <property type="entry name" value="Cu-oxidase_2"/>
    <property type="match status" value="1"/>
</dbReference>
<dbReference type="InterPro" id="IPR001117">
    <property type="entry name" value="Cu-oxidase_2nd"/>
</dbReference>
<feature type="domain" description="Plastocyanin-like" evidence="8">
    <location>
        <begin position="186"/>
        <end position="384"/>
    </location>
</feature>
<dbReference type="InterPro" id="IPR011706">
    <property type="entry name" value="Cu-oxidase_C"/>
</dbReference>
<dbReference type="STRING" id="1036611.A0A1L9PPG2"/>
<dbReference type="OrthoDB" id="2121828at2759"/>
<dbReference type="GO" id="GO:0042440">
    <property type="term" value="P:pigment metabolic process"/>
    <property type="evidence" value="ECO:0007669"/>
    <property type="project" value="UniProtKB-ARBA"/>
</dbReference>
<dbReference type="CDD" id="cd13898">
    <property type="entry name" value="CuRO_3_Abr2_like"/>
    <property type="match status" value="1"/>
</dbReference>
<dbReference type="GO" id="GO:0052716">
    <property type="term" value="F:hydroquinone:oxygen oxidoreductase activity"/>
    <property type="evidence" value="ECO:0007669"/>
    <property type="project" value="UniProtKB-ARBA"/>
</dbReference>
<dbReference type="Gene3D" id="2.60.40.420">
    <property type="entry name" value="Cupredoxins - blue copper proteins"/>
    <property type="match status" value="3"/>
</dbReference>
<dbReference type="RefSeq" id="XP_040669181.1">
    <property type="nucleotide sequence ID" value="XM_040817615.1"/>
</dbReference>
<proteinExistence type="inferred from homology"/>
<evidence type="ECO:0000259" key="10">
    <source>
        <dbReference type="Pfam" id="PF07732"/>
    </source>
</evidence>
<dbReference type="FunFam" id="2.60.40.420:FF:000036">
    <property type="entry name" value="L-ascorbate oxidase"/>
    <property type="match status" value="1"/>
</dbReference>
<keyword evidence="3 7" id="KW-0732">Signal</keyword>
<dbReference type="Pfam" id="PF00394">
    <property type="entry name" value="Cu-oxidase"/>
    <property type="match status" value="1"/>
</dbReference>